<dbReference type="PANTHER" id="PTHR43537">
    <property type="entry name" value="TRANSCRIPTIONAL REGULATOR, GNTR FAMILY"/>
    <property type="match status" value="1"/>
</dbReference>
<keyword evidence="2" id="KW-0238">DNA-binding</keyword>
<name>A0A7C9KI91_9SPHN</name>
<dbReference type="InterPro" id="IPR008920">
    <property type="entry name" value="TF_FadR/GntR_C"/>
</dbReference>
<gene>
    <name evidence="5" type="ORF">F3168_09525</name>
</gene>
<dbReference type="GO" id="GO:0003700">
    <property type="term" value="F:DNA-binding transcription factor activity"/>
    <property type="evidence" value="ECO:0007669"/>
    <property type="project" value="InterPro"/>
</dbReference>
<proteinExistence type="predicted"/>
<dbReference type="SMART" id="SM00895">
    <property type="entry name" value="FCD"/>
    <property type="match status" value="1"/>
</dbReference>
<dbReference type="RefSeq" id="WP_152577958.1">
    <property type="nucleotide sequence ID" value="NZ_WEFI01000003.1"/>
</dbReference>
<dbReference type="Pfam" id="PF00392">
    <property type="entry name" value="GntR"/>
    <property type="match status" value="1"/>
</dbReference>
<dbReference type="EMBL" id="WIOL01000003">
    <property type="protein sequence ID" value="MQT17500.1"/>
    <property type="molecule type" value="Genomic_DNA"/>
</dbReference>
<dbReference type="AlphaFoldDB" id="A0A7C9KI91"/>
<evidence type="ECO:0000256" key="2">
    <source>
        <dbReference type="ARBA" id="ARBA00023125"/>
    </source>
</evidence>
<evidence type="ECO:0000256" key="1">
    <source>
        <dbReference type="ARBA" id="ARBA00023015"/>
    </source>
</evidence>
<comment type="caution">
    <text evidence="5">The sequence shown here is derived from an EMBL/GenBank/DDBJ whole genome shotgun (WGS) entry which is preliminary data.</text>
</comment>
<evidence type="ECO:0000313" key="5">
    <source>
        <dbReference type="EMBL" id="MQT17500.1"/>
    </source>
</evidence>
<dbReference type="InterPro" id="IPR036390">
    <property type="entry name" value="WH_DNA-bd_sf"/>
</dbReference>
<keyword evidence="3" id="KW-0804">Transcription</keyword>
<dbReference type="PRINTS" id="PR00035">
    <property type="entry name" value="HTHGNTR"/>
</dbReference>
<dbReference type="Gene3D" id="1.10.10.10">
    <property type="entry name" value="Winged helix-like DNA-binding domain superfamily/Winged helix DNA-binding domain"/>
    <property type="match status" value="1"/>
</dbReference>
<dbReference type="SUPFAM" id="SSF46785">
    <property type="entry name" value="Winged helix' DNA-binding domain"/>
    <property type="match status" value="1"/>
</dbReference>
<sequence>MLARANFSRFAGGTMSSHDQVASALGGEILAGVYQPGQKLPTEAEMLDRFGVSRTVLREAFKTLTAKGLIVSRTRVGTTVLESAHWNFFDADILAWKVAKGFDIAFVRDLAAIRVAIEPAAAAAAAEKATADDIAAMRAWVAQMATATSSASDFAEADLGFHRAVGQASGNVLMRSLSAVIETALLASFRMSSPVRETEAHDASVRGHQRIVDAIEARDGEAAAAAMRYIIGHGVSRIERTGPPSAGR</sequence>
<dbReference type="GO" id="GO:0003677">
    <property type="term" value="F:DNA binding"/>
    <property type="evidence" value="ECO:0007669"/>
    <property type="project" value="UniProtKB-KW"/>
</dbReference>
<organism evidence="5 6">
    <name type="scientific">Sandarakinorhabdus fusca</name>
    <dbReference type="NCBI Taxonomy" id="1439888"/>
    <lineage>
        <taxon>Bacteria</taxon>
        <taxon>Pseudomonadati</taxon>
        <taxon>Pseudomonadota</taxon>
        <taxon>Alphaproteobacteria</taxon>
        <taxon>Sphingomonadales</taxon>
        <taxon>Sphingosinicellaceae</taxon>
        <taxon>Sandarakinorhabdus</taxon>
    </lineage>
</organism>
<dbReference type="Proteomes" id="UP000481327">
    <property type="component" value="Unassembled WGS sequence"/>
</dbReference>
<dbReference type="InterPro" id="IPR036388">
    <property type="entry name" value="WH-like_DNA-bd_sf"/>
</dbReference>
<dbReference type="SUPFAM" id="SSF48008">
    <property type="entry name" value="GntR ligand-binding domain-like"/>
    <property type="match status" value="1"/>
</dbReference>
<reference evidence="5 6" key="1">
    <citation type="submission" date="2019-09" db="EMBL/GenBank/DDBJ databases">
        <title>Polymorphobacter sp. isolated from a lake in China.</title>
        <authorList>
            <person name="Liu Z."/>
        </authorList>
    </citation>
    <scope>NUCLEOTIDE SEQUENCE [LARGE SCALE GENOMIC DNA]</scope>
    <source>
        <strain evidence="5 6">D40P</strain>
    </source>
</reference>
<dbReference type="OrthoDB" id="9028214at2"/>
<evidence type="ECO:0000313" key="6">
    <source>
        <dbReference type="Proteomes" id="UP000481327"/>
    </source>
</evidence>
<feature type="domain" description="HTH gntR-type" evidence="4">
    <location>
        <begin position="15"/>
        <end position="83"/>
    </location>
</feature>
<dbReference type="InterPro" id="IPR000524">
    <property type="entry name" value="Tscrpt_reg_HTH_GntR"/>
</dbReference>
<dbReference type="InterPro" id="IPR011711">
    <property type="entry name" value="GntR_C"/>
</dbReference>
<dbReference type="PROSITE" id="PS50949">
    <property type="entry name" value="HTH_GNTR"/>
    <property type="match status" value="1"/>
</dbReference>
<keyword evidence="6" id="KW-1185">Reference proteome</keyword>
<dbReference type="CDD" id="cd07377">
    <property type="entry name" value="WHTH_GntR"/>
    <property type="match status" value="1"/>
</dbReference>
<accession>A0A7C9KI91</accession>
<dbReference type="PANTHER" id="PTHR43537:SF44">
    <property type="entry name" value="GNTR FAMILY REGULATORY PROTEIN"/>
    <property type="match status" value="1"/>
</dbReference>
<dbReference type="SMART" id="SM00345">
    <property type="entry name" value="HTH_GNTR"/>
    <property type="match status" value="1"/>
</dbReference>
<protein>
    <submittedName>
        <fullName evidence="5">FCD domain-containing protein</fullName>
    </submittedName>
</protein>
<evidence type="ECO:0000259" key="4">
    <source>
        <dbReference type="PROSITE" id="PS50949"/>
    </source>
</evidence>
<keyword evidence="1" id="KW-0805">Transcription regulation</keyword>
<dbReference type="Gene3D" id="1.20.120.530">
    <property type="entry name" value="GntR ligand-binding domain-like"/>
    <property type="match status" value="1"/>
</dbReference>
<dbReference type="Pfam" id="PF07729">
    <property type="entry name" value="FCD"/>
    <property type="match status" value="1"/>
</dbReference>
<evidence type="ECO:0000256" key="3">
    <source>
        <dbReference type="ARBA" id="ARBA00023163"/>
    </source>
</evidence>